<dbReference type="Proteomes" id="UP000001784">
    <property type="component" value="Chromosome"/>
</dbReference>
<protein>
    <submittedName>
        <fullName evidence="2">Fructose-bisphosphate aldolase</fullName>
        <ecNumber evidence="2">4.1.2.13</ecNumber>
    </submittedName>
</protein>
<dbReference type="SMART" id="SM01133">
    <property type="entry name" value="DeoC"/>
    <property type="match status" value="1"/>
</dbReference>
<feature type="active site" description="Proton donor" evidence="1">
    <location>
        <position position="145"/>
    </location>
</feature>
<reference evidence="2 3" key="1">
    <citation type="submission" date="2006-10" db="EMBL/GenBank/DDBJ databases">
        <title>Complete sequence of Syntrophobacter fumaroxidans MPOB.</title>
        <authorList>
            <consortium name="US DOE Joint Genome Institute"/>
            <person name="Copeland A."/>
            <person name="Lucas S."/>
            <person name="Lapidus A."/>
            <person name="Barry K."/>
            <person name="Detter J.C."/>
            <person name="Glavina del Rio T."/>
            <person name="Hammon N."/>
            <person name="Israni S."/>
            <person name="Pitluck S."/>
            <person name="Goltsman E.G."/>
            <person name="Martinez M."/>
            <person name="Schmutz J."/>
            <person name="Larimer F."/>
            <person name="Land M."/>
            <person name="Hauser L."/>
            <person name="Kyrpides N."/>
            <person name="Kim E."/>
            <person name="Boone D.R."/>
            <person name="Brockman F."/>
            <person name="Culley D."/>
            <person name="Ferry J."/>
            <person name="Gunsalus R."/>
            <person name="McInerney M.J."/>
            <person name="Morrison M."/>
            <person name="Plugge C."/>
            <person name="Rohlin L."/>
            <person name="Scholten J."/>
            <person name="Sieber J."/>
            <person name="Stams A.J.M."/>
            <person name="Worm P."/>
            <person name="Henstra A.M."/>
            <person name="Richardson P."/>
        </authorList>
    </citation>
    <scope>NUCLEOTIDE SEQUENCE [LARGE SCALE GENOMIC DNA]</scope>
    <source>
        <strain evidence="3">DSM 10017 / MPOB</strain>
    </source>
</reference>
<dbReference type="eggNOG" id="COG1830">
    <property type="taxonomic scope" value="Bacteria"/>
</dbReference>
<dbReference type="InterPro" id="IPR002915">
    <property type="entry name" value="DeoC/FbaB/LacD_aldolase"/>
</dbReference>
<name>A0LMV6_SYNFM</name>
<dbReference type="PIRSF" id="PIRSF038992">
    <property type="entry name" value="Aldolase_Ia"/>
    <property type="match status" value="1"/>
</dbReference>
<evidence type="ECO:0000313" key="2">
    <source>
        <dbReference type="EMBL" id="ABK18758.1"/>
    </source>
</evidence>
<feature type="active site" description="Schiff-base intermediate with dihydroxyacetone-P" evidence="1">
    <location>
        <position position="176"/>
    </location>
</feature>
<dbReference type="InterPro" id="IPR013785">
    <property type="entry name" value="Aldolase_TIM"/>
</dbReference>
<dbReference type="InParanoid" id="A0LMV6"/>
<sequence length="267" mass="28315">MSGKDLRMKRFMPSRDGRIVIFPLDHGVSCGPLPGLRDMESIIGTGIRAGCDALVLHKGMMRRLEAVPERPPGVFMHLSASTPMGPAYHYKVMAGDVEEAIRRGADGVSAQLNLGDEHEPEMLRDLGALGSACCKWQIPLLVMAYVRGGLAPSPVPDSAVAHAARVAAELGADLVKVPLPRDEAVLAQIAADLHVPVVVAGGSSVTDATDFLCRMERALKSGARGVAAGRNVFQHAEPERVMRALCGLVHRDLPAARAWAEAGPKGT</sequence>
<evidence type="ECO:0000256" key="1">
    <source>
        <dbReference type="PIRSR" id="PIRSR038992-1"/>
    </source>
</evidence>
<dbReference type="NCBIfam" id="NF005556">
    <property type="entry name" value="PRK07226.1"/>
    <property type="match status" value="1"/>
</dbReference>
<dbReference type="InterPro" id="IPR050456">
    <property type="entry name" value="DeoC/FbaB_aldolase"/>
</dbReference>
<dbReference type="PANTHER" id="PTHR47916:SF1">
    <property type="entry name" value="3-HYDROXY-5-PHOSPHONOOXYPENTANE-2,4-DIONE THIOLASE"/>
    <property type="match status" value="1"/>
</dbReference>
<dbReference type="SUPFAM" id="SSF51569">
    <property type="entry name" value="Aldolase"/>
    <property type="match status" value="1"/>
</dbReference>
<keyword evidence="2" id="KW-0456">Lyase</keyword>
<keyword evidence="3" id="KW-1185">Reference proteome</keyword>
<evidence type="ECO:0000313" key="3">
    <source>
        <dbReference type="Proteomes" id="UP000001784"/>
    </source>
</evidence>
<accession>A0LMV6</accession>
<dbReference type="Gene3D" id="3.20.20.70">
    <property type="entry name" value="Aldolase class I"/>
    <property type="match status" value="1"/>
</dbReference>
<dbReference type="GO" id="GO:0004332">
    <property type="term" value="F:fructose-bisphosphate aldolase activity"/>
    <property type="evidence" value="ECO:0007669"/>
    <property type="project" value="UniProtKB-EC"/>
</dbReference>
<dbReference type="PANTHER" id="PTHR47916">
    <property type="entry name" value="FRUCTOSE-BISPHOSPHATE ALDOLASE CLASS 1"/>
    <property type="match status" value="1"/>
</dbReference>
<dbReference type="RefSeq" id="WP_011699883.1">
    <property type="nucleotide sequence ID" value="NC_008554.1"/>
</dbReference>
<proteinExistence type="predicted"/>
<dbReference type="HOGENOM" id="CLU_057069_2_0_7"/>
<dbReference type="KEGG" id="sfu:Sfum_3085"/>
<dbReference type="EC" id="4.1.2.13" evidence="2"/>
<dbReference type="AlphaFoldDB" id="A0LMV6"/>
<dbReference type="InterPro" id="IPR041720">
    <property type="entry name" value="FbaB-like"/>
</dbReference>
<dbReference type="EMBL" id="CP000478">
    <property type="protein sequence ID" value="ABK18758.1"/>
    <property type="molecule type" value="Genomic_DNA"/>
</dbReference>
<organism evidence="2 3">
    <name type="scientific">Syntrophobacter fumaroxidans (strain DSM 10017 / MPOB)</name>
    <dbReference type="NCBI Taxonomy" id="335543"/>
    <lineage>
        <taxon>Bacteria</taxon>
        <taxon>Pseudomonadati</taxon>
        <taxon>Thermodesulfobacteriota</taxon>
        <taxon>Syntrophobacteria</taxon>
        <taxon>Syntrophobacterales</taxon>
        <taxon>Syntrophobacteraceae</taxon>
        <taxon>Syntrophobacter</taxon>
    </lineage>
</organism>
<dbReference type="STRING" id="335543.Sfum_3085"/>
<dbReference type="OrthoDB" id="5915071at2"/>
<dbReference type="Pfam" id="PF01791">
    <property type="entry name" value="DeoC"/>
    <property type="match status" value="1"/>
</dbReference>
<gene>
    <name evidence="2" type="ordered locus">Sfum_3085</name>
</gene>